<evidence type="ECO:0000313" key="3">
    <source>
        <dbReference type="Proteomes" id="UP001470230"/>
    </source>
</evidence>
<protein>
    <recommendedName>
        <fullName evidence="1">Rab-GAP TBC domain-containing protein</fullName>
    </recommendedName>
</protein>
<evidence type="ECO:0000313" key="2">
    <source>
        <dbReference type="EMBL" id="KAK8885550.1"/>
    </source>
</evidence>
<evidence type="ECO:0000259" key="1">
    <source>
        <dbReference type="PROSITE" id="PS50086"/>
    </source>
</evidence>
<feature type="domain" description="Rab-GAP TBC" evidence="1">
    <location>
        <begin position="59"/>
        <end position="251"/>
    </location>
</feature>
<proteinExistence type="predicted"/>
<dbReference type="Gene3D" id="1.10.8.270">
    <property type="entry name" value="putative rabgap domain of human tbc1 domain family member 14 like domains"/>
    <property type="match status" value="1"/>
</dbReference>
<organism evidence="2 3">
    <name type="scientific">Tritrichomonas musculus</name>
    <dbReference type="NCBI Taxonomy" id="1915356"/>
    <lineage>
        <taxon>Eukaryota</taxon>
        <taxon>Metamonada</taxon>
        <taxon>Parabasalia</taxon>
        <taxon>Tritrichomonadida</taxon>
        <taxon>Tritrichomonadidae</taxon>
        <taxon>Tritrichomonas</taxon>
    </lineage>
</organism>
<dbReference type="SUPFAM" id="SSF47923">
    <property type="entry name" value="Ypt/Rab-GAP domain of gyp1p"/>
    <property type="match status" value="1"/>
</dbReference>
<dbReference type="EMBL" id="JAPFFF010000007">
    <property type="protein sequence ID" value="KAK8885550.1"/>
    <property type="molecule type" value="Genomic_DNA"/>
</dbReference>
<sequence>MLNYFDRYWGYSTTYDLPEFCMRTTNEVFLSNQWKKILKSNNFDSMKSRELLTNLVFRGIPNDVRGDVWKKFACLGIDFTDIESQYETLHEHSSESANDIILRDSDRTFASSIGNKRAGSFIDPLIKILRSYAALDEQVGYTQGMNFIASIPLILTKDEYKSFCTFYGMMKNPLIGLRDIYVDGFPGFFELANVWTFFLEKKYPWLFHKLKSNPNANILILVSKCFQSLLLAFDVPLELKLNMFDRIILFGKASLVSFEMAVIKIFENELRSLSEFDIQRFFFQVDQNRIFNDVPYILKVWNEEWITQEEFQKAQNIVNSQSS</sequence>
<reference evidence="2 3" key="1">
    <citation type="submission" date="2024-04" db="EMBL/GenBank/DDBJ databases">
        <title>Tritrichomonas musculus Genome.</title>
        <authorList>
            <person name="Alves-Ferreira E."/>
            <person name="Grigg M."/>
            <person name="Lorenzi H."/>
            <person name="Galac M."/>
        </authorList>
    </citation>
    <scope>NUCLEOTIDE SEQUENCE [LARGE SCALE GENOMIC DNA]</scope>
    <source>
        <strain evidence="2 3">EAF2021</strain>
    </source>
</reference>
<dbReference type="Pfam" id="PF00566">
    <property type="entry name" value="RabGAP-TBC"/>
    <property type="match status" value="1"/>
</dbReference>
<accession>A0ABR2K360</accession>
<name>A0ABR2K360_9EUKA</name>
<dbReference type="Gene3D" id="1.10.10.750">
    <property type="entry name" value="Ypt/Rab-GAP domain of gyp1p, domain 1"/>
    <property type="match status" value="1"/>
</dbReference>
<dbReference type="PROSITE" id="PS50086">
    <property type="entry name" value="TBC_RABGAP"/>
    <property type="match status" value="1"/>
</dbReference>
<dbReference type="InterPro" id="IPR000195">
    <property type="entry name" value="Rab-GAP-TBC_dom"/>
</dbReference>
<dbReference type="PANTHER" id="PTHR47219:SF9">
    <property type="entry name" value="GTPASE ACTIVATING PROTEIN AND CENTROSOME-ASSOCIATED, ISOFORM B"/>
    <property type="match status" value="1"/>
</dbReference>
<keyword evidence="3" id="KW-1185">Reference proteome</keyword>
<comment type="caution">
    <text evidence="2">The sequence shown here is derived from an EMBL/GenBank/DDBJ whole genome shotgun (WGS) entry which is preliminary data.</text>
</comment>
<dbReference type="Proteomes" id="UP001470230">
    <property type="component" value="Unassembled WGS sequence"/>
</dbReference>
<dbReference type="SMART" id="SM00164">
    <property type="entry name" value="TBC"/>
    <property type="match status" value="1"/>
</dbReference>
<dbReference type="PANTHER" id="PTHR47219">
    <property type="entry name" value="RAB GTPASE-ACTIVATING PROTEIN 1-LIKE"/>
    <property type="match status" value="1"/>
</dbReference>
<dbReference type="InterPro" id="IPR035969">
    <property type="entry name" value="Rab-GAP_TBC_sf"/>
</dbReference>
<gene>
    <name evidence="2" type="ORF">M9Y10_041000</name>
</gene>
<dbReference type="InterPro" id="IPR050302">
    <property type="entry name" value="Rab_GAP_TBC_domain"/>
</dbReference>
<dbReference type="Gene3D" id="1.10.472.80">
    <property type="entry name" value="Ypt/Rab-GAP domain of gyp1p, domain 3"/>
    <property type="match status" value="1"/>
</dbReference>